<evidence type="ECO:0000259" key="4">
    <source>
        <dbReference type="PROSITE" id="PS51473"/>
    </source>
</evidence>
<organism evidence="5">
    <name type="scientific">Populus alba</name>
    <name type="common">White poplar</name>
    <dbReference type="NCBI Taxonomy" id="43335"/>
    <lineage>
        <taxon>Eukaryota</taxon>
        <taxon>Viridiplantae</taxon>
        <taxon>Streptophyta</taxon>
        <taxon>Embryophyta</taxon>
        <taxon>Tracheophyta</taxon>
        <taxon>Spermatophyta</taxon>
        <taxon>Magnoliopsida</taxon>
        <taxon>eudicotyledons</taxon>
        <taxon>Gunneridae</taxon>
        <taxon>Pentapetalae</taxon>
        <taxon>rosids</taxon>
        <taxon>fabids</taxon>
        <taxon>Malpighiales</taxon>
        <taxon>Salicaceae</taxon>
        <taxon>Saliceae</taxon>
        <taxon>Populus</taxon>
    </lineage>
</organism>
<comment type="caution">
    <text evidence="5">The sequence shown here is derived from an EMBL/GenBank/DDBJ whole genome shotgun (WGS) entry which is preliminary data.</text>
</comment>
<proteinExistence type="predicted"/>
<keyword evidence="2" id="KW-0677">Repeat</keyword>
<dbReference type="InterPro" id="IPR038408">
    <property type="entry name" value="GNK2_sf"/>
</dbReference>
<dbReference type="CDD" id="cd23509">
    <property type="entry name" value="Gnk2-like"/>
    <property type="match status" value="2"/>
</dbReference>
<keyword evidence="3" id="KW-0812">Transmembrane</keyword>
<feature type="domain" description="Gnk2-homologous" evidence="4">
    <location>
        <begin position="55"/>
        <end position="162"/>
    </location>
</feature>
<feature type="transmembrane region" description="Helical" evidence="3">
    <location>
        <begin position="186"/>
        <end position="209"/>
    </location>
</feature>
<protein>
    <recommendedName>
        <fullName evidence="4">Gnk2-homologous domain-containing protein</fullName>
    </recommendedName>
</protein>
<evidence type="ECO:0000256" key="1">
    <source>
        <dbReference type="ARBA" id="ARBA00022729"/>
    </source>
</evidence>
<feature type="domain" description="Gnk2-homologous" evidence="4">
    <location>
        <begin position="1"/>
        <end position="49"/>
    </location>
</feature>
<dbReference type="FunFam" id="3.30.430.20:FF:000007">
    <property type="entry name" value="Cysteine-rich receptor-like protein kinase 11"/>
    <property type="match status" value="1"/>
</dbReference>
<dbReference type="Gene3D" id="3.30.430.20">
    <property type="entry name" value="Gnk2 domain, C-X8-C-X2-C motif"/>
    <property type="match status" value="2"/>
</dbReference>
<keyword evidence="3" id="KW-1133">Transmembrane helix</keyword>
<keyword evidence="3" id="KW-0472">Membrane</keyword>
<dbReference type="PANTHER" id="PTHR32099:SF92">
    <property type="entry name" value="CYSTEINE-RICH RECEPTOR-LIKE PROTEIN KINASE 11"/>
    <property type="match status" value="1"/>
</dbReference>
<evidence type="ECO:0000313" key="5">
    <source>
        <dbReference type="EMBL" id="TKR98231.1"/>
    </source>
</evidence>
<accession>A0A4U5PP52</accession>
<gene>
    <name evidence="5" type="ORF">D5086_0000205200</name>
</gene>
<evidence type="ECO:0000256" key="2">
    <source>
        <dbReference type="ARBA" id="ARBA00022737"/>
    </source>
</evidence>
<keyword evidence="1" id="KW-0732">Signal</keyword>
<dbReference type="Pfam" id="PF01657">
    <property type="entry name" value="Stress-antifung"/>
    <property type="match status" value="1"/>
</dbReference>
<sequence length="301" mass="33598">MASASAEICSSCVNSAIQTLMAACPNQKEAISWGGNPVPCIVRYANRYFFGSLELSPTRAGYNTGILDPSFRQFDQIWSGLINTVIRASTSSSRLKPEAETADLTSTQKMYVFMQCTPDVSPSNCRECLKKCVGYYKSCCYGYQGGYARNPNCLFRWDLYPYYNIFPQSPPFVMRKGKENTASRTVIVTIVPTAIFLALVILILTIFCFRKPKQEVKKEIGNIQEDQSLDWAGRATVGNDYSDKDIQGEVTSQDLPLIRLDVINEATKQFSDENKLGQGGFGPVYRRGGEGSSWCILDRFI</sequence>
<dbReference type="PROSITE" id="PS51473">
    <property type="entry name" value="GNK2"/>
    <property type="match status" value="2"/>
</dbReference>
<evidence type="ECO:0000256" key="3">
    <source>
        <dbReference type="SAM" id="Phobius"/>
    </source>
</evidence>
<name>A0A4U5PP52_POPAL</name>
<dbReference type="PANTHER" id="PTHR32099">
    <property type="entry name" value="CYSTEINE-RICH REPEAT SECRETORY PROTEIN"/>
    <property type="match status" value="1"/>
</dbReference>
<dbReference type="AlphaFoldDB" id="A0A4U5PP52"/>
<dbReference type="Gene3D" id="3.30.200.20">
    <property type="entry name" value="Phosphorylase Kinase, domain 1"/>
    <property type="match status" value="1"/>
</dbReference>
<dbReference type="STRING" id="43335.A0A4U5PP52"/>
<dbReference type="InterPro" id="IPR002902">
    <property type="entry name" value="GNK2"/>
</dbReference>
<reference evidence="5" key="1">
    <citation type="submission" date="2018-10" db="EMBL/GenBank/DDBJ databases">
        <title>Population genomic analysis revealed the cold adaptation of white poplar.</title>
        <authorList>
            <person name="Liu Y.-J."/>
        </authorList>
    </citation>
    <scope>NUCLEOTIDE SEQUENCE [LARGE SCALE GENOMIC DNA]</scope>
    <source>
        <strain evidence="5">PAL-ZL1</strain>
    </source>
</reference>
<dbReference type="EMBL" id="RCHU01000682">
    <property type="protein sequence ID" value="TKR98231.1"/>
    <property type="molecule type" value="Genomic_DNA"/>
</dbReference>